<dbReference type="GO" id="GO:0008153">
    <property type="term" value="P:4-aminobenzoate biosynthetic process"/>
    <property type="evidence" value="ECO:0007669"/>
    <property type="project" value="TreeGrafter"/>
</dbReference>
<dbReference type="InterPro" id="IPR005801">
    <property type="entry name" value="ADC_synthase"/>
</dbReference>
<keyword evidence="3" id="KW-1185">Reference proteome</keyword>
<dbReference type="SUPFAM" id="SSF56322">
    <property type="entry name" value="ADC synthase"/>
    <property type="match status" value="1"/>
</dbReference>
<gene>
    <name evidence="2" type="ORF">SAMN06265379_101637</name>
</gene>
<evidence type="ECO:0000313" key="3">
    <source>
        <dbReference type="Proteomes" id="UP000319040"/>
    </source>
</evidence>
<dbReference type="InterPro" id="IPR019999">
    <property type="entry name" value="Anth_synth_I-like"/>
</dbReference>
<dbReference type="GO" id="GO:0046820">
    <property type="term" value="F:4-amino-4-deoxychorismate synthase activity"/>
    <property type="evidence" value="ECO:0007669"/>
    <property type="project" value="TreeGrafter"/>
</dbReference>
<dbReference type="GO" id="GO:0000162">
    <property type="term" value="P:L-tryptophan biosynthetic process"/>
    <property type="evidence" value="ECO:0007669"/>
    <property type="project" value="TreeGrafter"/>
</dbReference>
<dbReference type="AlphaFoldDB" id="A0A521B2X6"/>
<name>A0A521B2X6_SACCC</name>
<dbReference type="PRINTS" id="PR00095">
    <property type="entry name" value="ANTSNTHASEI"/>
</dbReference>
<dbReference type="EMBL" id="FXTB01000001">
    <property type="protein sequence ID" value="SMO41428.1"/>
    <property type="molecule type" value="Genomic_DNA"/>
</dbReference>
<dbReference type="Gene3D" id="3.60.120.10">
    <property type="entry name" value="Anthranilate synthase"/>
    <property type="match status" value="1"/>
</dbReference>
<dbReference type="PANTHER" id="PTHR11236:SF18">
    <property type="entry name" value="AMINODEOXYCHORISMATE SYNTHASE"/>
    <property type="match status" value="1"/>
</dbReference>
<dbReference type="Pfam" id="PF00425">
    <property type="entry name" value="Chorismate_bind"/>
    <property type="match status" value="1"/>
</dbReference>
<feature type="domain" description="Chorismate-utilising enzyme C-terminal" evidence="1">
    <location>
        <begin position="166"/>
        <end position="422"/>
    </location>
</feature>
<protein>
    <submittedName>
        <fullName evidence="2">Para-aminobenzoate synthetase component 1</fullName>
    </submittedName>
</protein>
<reference evidence="2 3" key="1">
    <citation type="submission" date="2017-05" db="EMBL/GenBank/DDBJ databases">
        <authorList>
            <person name="Varghese N."/>
            <person name="Submissions S."/>
        </authorList>
    </citation>
    <scope>NUCLEOTIDE SEQUENCE [LARGE SCALE GENOMIC DNA]</scope>
    <source>
        <strain evidence="2 3">DSM 27040</strain>
    </source>
</reference>
<dbReference type="GO" id="GO:0005737">
    <property type="term" value="C:cytoplasm"/>
    <property type="evidence" value="ECO:0007669"/>
    <property type="project" value="TreeGrafter"/>
</dbReference>
<dbReference type="PANTHER" id="PTHR11236">
    <property type="entry name" value="AMINOBENZOATE/ANTHRANILATE SYNTHASE"/>
    <property type="match status" value="1"/>
</dbReference>
<sequence length="448" mass="50701">MRQYITFDIGDSAVFKKKLVHFCATFEYAAVYDSNDYYCGKQGKVNYNSFNFLAGLGHISKVKGDFDAVYKFHNKHRDWLCGYWGYDLKNKLEKLSSDNKDGLQFSDASFFRPRYIIQCSGTTCTVGYIPEINHKNEIQELIDAIVSQAEFMGFESEIKFKSRVSEKEYVDTVNAVLKHIYKGDIYEMNYCMEFYAHNAKINPYAGFNDLIKISPTPFASFLKAQDKFALCASPERYIKKEGANIISQPIKGTAKRTDDIKKDEAIKNDLACSVKERSENIMIVDLVRNDLSRVAAPGSVKVEELCGIYPFAQVFQMISTITAQLGEGKEGIEAIKASFPPGSMTGAPKIRAMKIIEKYEYTKRGLYSGALGFFTPDGDFDFNVVIRTLLYDAANHYLSFMVGSAITEKSMPHLEYKECLLKAKAILQLFNQNKLSHIESSISEVSKK</sequence>
<dbReference type="RefSeq" id="WP_142531982.1">
    <property type="nucleotide sequence ID" value="NZ_FXTB01000001.1"/>
</dbReference>
<organism evidence="2 3">
    <name type="scientific">Saccharicrinis carchari</name>
    <dbReference type="NCBI Taxonomy" id="1168039"/>
    <lineage>
        <taxon>Bacteria</taxon>
        <taxon>Pseudomonadati</taxon>
        <taxon>Bacteroidota</taxon>
        <taxon>Bacteroidia</taxon>
        <taxon>Marinilabiliales</taxon>
        <taxon>Marinilabiliaceae</taxon>
        <taxon>Saccharicrinis</taxon>
    </lineage>
</organism>
<dbReference type="OrthoDB" id="9803598at2"/>
<evidence type="ECO:0000259" key="1">
    <source>
        <dbReference type="Pfam" id="PF00425"/>
    </source>
</evidence>
<proteinExistence type="predicted"/>
<dbReference type="Proteomes" id="UP000319040">
    <property type="component" value="Unassembled WGS sequence"/>
</dbReference>
<dbReference type="InterPro" id="IPR015890">
    <property type="entry name" value="Chorismate_C"/>
</dbReference>
<accession>A0A521B2X6</accession>
<evidence type="ECO:0000313" key="2">
    <source>
        <dbReference type="EMBL" id="SMO41428.1"/>
    </source>
</evidence>